<dbReference type="Proteomes" id="UP001415857">
    <property type="component" value="Unassembled WGS sequence"/>
</dbReference>
<reference evidence="1 2" key="1">
    <citation type="journal article" date="2024" name="Plant J.">
        <title>Genome sequences and population genomics reveal climatic adaptation and genomic divergence between two closely related sweetgum species.</title>
        <authorList>
            <person name="Xu W.Q."/>
            <person name="Ren C.Q."/>
            <person name="Zhang X.Y."/>
            <person name="Comes H.P."/>
            <person name="Liu X.H."/>
            <person name="Li Y.G."/>
            <person name="Kettle C.J."/>
            <person name="Jalonen R."/>
            <person name="Gaisberger H."/>
            <person name="Ma Y.Z."/>
            <person name="Qiu Y.X."/>
        </authorList>
    </citation>
    <scope>NUCLEOTIDE SEQUENCE [LARGE SCALE GENOMIC DNA]</scope>
    <source>
        <strain evidence="1">Hangzhou</strain>
    </source>
</reference>
<comment type="caution">
    <text evidence="1">The sequence shown here is derived from an EMBL/GenBank/DDBJ whole genome shotgun (WGS) entry which is preliminary data.</text>
</comment>
<dbReference type="EMBL" id="JBBPBK010000294">
    <property type="protein sequence ID" value="KAK9265850.1"/>
    <property type="molecule type" value="Genomic_DNA"/>
</dbReference>
<evidence type="ECO:0000313" key="1">
    <source>
        <dbReference type="EMBL" id="KAK9265850.1"/>
    </source>
</evidence>
<proteinExistence type="predicted"/>
<organism evidence="1 2">
    <name type="scientific">Liquidambar formosana</name>
    <name type="common">Formosan gum</name>
    <dbReference type="NCBI Taxonomy" id="63359"/>
    <lineage>
        <taxon>Eukaryota</taxon>
        <taxon>Viridiplantae</taxon>
        <taxon>Streptophyta</taxon>
        <taxon>Embryophyta</taxon>
        <taxon>Tracheophyta</taxon>
        <taxon>Spermatophyta</taxon>
        <taxon>Magnoliopsida</taxon>
        <taxon>eudicotyledons</taxon>
        <taxon>Gunneridae</taxon>
        <taxon>Pentapetalae</taxon>
        <taxon>Saxifragales</taxon>
        <taxon>Altingiaceae</taxon>
        <taxon>Liquidambar</taxon>
    </lineage>
</organism>
<name>A0AAP0N660_LIQFO</name>
<protein>
    <submittedName>
        <fullName evidence="1">Uncharacterized protein</fullName>
    </submittedName>
</protein>
<evidence type="ECO:0000313" key="2">
    <source>
        <dbReference type="Proteomes" id="UP001415857"/>
    </source>
</evidence>
<sequence length="115" mass="13346">METSFDNENVPILDRRRRRLRGRFQLYLNKSSEVHEVLRCLSSSKDINPDNADIHGGREKEMVAWSRRIIQIGHWMLMLDGEFEQLSILSSTLSRTLWAKMVLRSTGKGRLTMAG</sequence>
<dbReference type="AlphaFoldDB" id="A0AAP0N660"/>
<accession>A0AAP0N660</accession>
<keyword evidence="2" id="KW-1185">Reference proteome</keyword>
<gene>
    <name evidence="1" type="ORF">L1049_027083</name>
</gene>